<proteinExistence type="predicted"/>
<evidence type="ECO:0000313" key="3">
    <source>
        <dbReference type="EMBL" id="MBB5870606.1"/>
    </source>
</evidence>
<evidence type="ECO:0000256" key="1">
    <source>
        <dbReference type="SAM" id="Phobius"/>
    </source>
</evidence>
<keyword evidence="1" id="KW-1133">Transmembrane helix</keyword>
<dbReference type="EMBL" id="JACHMN010000002">
    <property type="protein sequence ID" value="MBB5870606.1"/>
    <property type="molecule type" value="Genomic_DNA"/>
</dbReference>
<gene>
    <name evidence="3" type="ORF">F4553_003985</name>
</gene>
<feature type="signal peptide" evidence="2">
    <location>
        <begin position="1"/>
        <end position="31"/>
    </location>
</feature>
<accession>A0A841BT71</accession>
<dbReference type="NCBIfam" id="NF038065">
    <property type="entry name" value="Pr6Pr"/>
    <property type="match status" value="1"/>
</dbReference>
<feature type="transmembrane region" description="Helical" evidence="1">
    <location>
        <begin position="113"/>
        <end position="130"/>
    </location>
</feature>
<feature type="transmembrane region" description="Helical" evidence="1">
    <location>
        <begin position="185"/>
        <end position="205"/>
    </location>
</feature>
<keyword evidence="2" id="KW-0732">Signal</keyword>
<comment type="caution">
    <text evidence="3">The sequence shown here is derived from an EMBL/GenBank/DDBJ whole genome shotgun (WGS) entry which is preliminary data.</text>
</comment>
<evidence type="ECO:0008006" key="5">
    <source>
        <dbReference type="Google" id="ProtNLM"/>
    </source>
</evidence>
<feature type="transmembrane region" description="Helical" evidence="1">
    <location>
        <begin position="81"/>
        <end position="101"/>
    </location>
</feature>
<dbReference type="Proteomes" id="UP000587527">
    <property type="component" value="Unassembled WGS sequence"/>
</dbReference>
<feature type="transmembrane region" description="Helical" evidence="1">
    <location>
        <begin position="47"/>
        <end position="69"/>
    </location>
</feature>
<name>A0A841BT71_9ACTN</name>
<reference evidence="3 4" key="1">
    <citation type="submission" date="2020-08" db="EMBL/GenBank/DDBJ databases">
        <title>Sequencing the genomes of 1000 actinobacteria strains.</title>
        <authorList>
            <person name="Klenk H.-P."/>
        </authorList>
    </citation>
    <scope>NUCLEOTIDE SEQUENCE [LARGE SCALE GENOMIC DNA]</scope>
    <source>
        <strain evidence="3 4">DSM 45362</strain>
    </source>
</reference>
<dbReference type="RefSeq" id="WP_184838103.1">
    <property type="nucleotide sequence ID" value="NZ_JACHMN010000002.1"/>
</dbReference>
<keyword evidence="1" id="KW-0812">Transmembrane</keyword>
<keyword evidence="1" id="KW-0472">Membrane</keyword>
<feature type="chain" id="PRO_5032398963" description="F420-dependent oxidoreductase" evidence="2">
    <location>
        <begin position="32"/>
        <end position="215"/>
    </location>
</feature>
<keyword evidence="4" id="KW-1185">Reference proteome</keyword>
<protein>
    <recommendedName>
        <fullName evidence="5">F420-dependent oxidoreductase</fullName>
    </recommendedName>
</protein>
<organism evidence="3 4">
    <name type="scientific">Allocatelliglobosispora scoriae</name>
    <dbReference type="NCBI Taxonomy" id="643052"/>
    <lineage>
        <taxon>Bacteria</taxon>
        <taxon>Bacillati</taxon>
        <taxon>Actinomycetota</taxon>
        <taxon>Actinomycetes</taxon>
        <taxon>Micromonosporales</taxon>
        <taxon>Micromonosporaceae</taxon>
        <taxon>Allocatelliglobosispora</taxon>
    </lineage>
</organism>
<dbReference type="AlphaFoldDB" id="A0A841BT71"/>
<sequence length="215" mass="23530">MSQRLARICFAFTAVLVAVALAIQIPVSATAKGTHFATPWPNVANLIFFFTIDSNLIVGVTCALLAINLNRTSTVFQVFRFAGILGIAVTGFIYNTVLAGLATLTPWGKVSDTILHIIVPIVAILGWLIFGPRGQTSWRIAALALLFPIIWLAVSLVRGPIVDWYAYPFLYVDTLGYAKVLRNCLAISILVIGLAAAFVGFDSWIKQRLERPRRP</sequence>
<feature type="transmembrane region" description="Helical" evidence="1">
    <location>
        <begin position="142"/>
        <end position="165"/>
    </location>
</feature>
<evidence type="ECO:0000313" key="4">
    <source>
        <dbReference type="Proteomes" id="UP000587527"/>
    </source>
</evidence>
<dbReference type="InterPro" id="IPR049713">
    <property type="entry name" value="Pr6Pr-like"/>
</dbReference>
<evidence type="ECO:0000256" key="2">
    <source>
        <dbReference type="SAM" id="SignalP"/>
    </source>
</evidence>